<gene>
    <name evidence="2" type="ORF">CCACVL1_20787</name>
</gene>
<evidence type="ECO:0000256" key="1">
    <source>
        <dbReference type="SAM" id="MobiDB-lite"/>
    </source>
</evidence>
<dbReference type="AlphaFoldDB" id="A0A1R3HA20"/>
<proteinExistence type="predicted"/>
<evidence type="ECO:0000313" key="2">
    <source>
        <dbReference type="EMBL" id="OMO67113.1"/>
    </source>
</evidence>
<dbReference type="STRING" id="210143.A0A1R3HA20"/>
<organism evidence="2 3">
    <name type="scientific">Corchorus capsularis</name>
    <name type="common">Jute</name>
    <dbReference type="NCBI Taxonomy" id="210143"/>
    <lineage>
        <taxon>Eukaryota</taxon>
        <taxon>Viridiplantae</taxon>
        <taxon>Streptophyta</taxon>
        <taxon>Embryophyta</taxon>
        <taxon>Tracheophyta</taxon>
        <taxon>Spermatophyta</taxon>
        <taxon>Magnoliopsida</taxon>
        <taxon>eudicotyledons</taxon>
        <taxon>Gunneridae</taxon>
        <taxon>Pentapetalae</taxon>
        <taxon>rosids</taxon>
        <taxon>malvids</taxon>
        <taxon>Malvales</taxon>
        <taxon>Malvaceae</taxon>
        <taxon>Grewioideae</taxon>
        <taxon>Apeibeae</taxon>
        <taxon>Corchorus</taxon>
    </lineage>
</organism>
<dbReference type="EMBL" id="AWWV01012451">
    <property type="protein sequence ID" value="OMO67113.1"/>
    <property type="molecule type" value="Genomic_DNA"/>
</dbReference>
<keyword evidence="3" id="KW-1185">Reference proteome</keyword>
<name>A0A1R3HA20_COCAP</name>
<reference evidence="2 3" key="1">
    <citation type="submission" date="2013-09" db="EMBL/GenBank/DDBJ databases">
        <title>Corchorus capsularis genome sequencing.</title>
        <authorList>
            <person name="Alam M."/>
            <person name="Haque M.S."/>
            <person name="Islam M.S."/>
            <person name="Emdad E.M."/>
            <person name="Islam M.M."/>
            <person name="Ahmed B."/>
            <person name="Halim A."/>
            <person name="Hossen Q.M.M."/>
            <person name="Hossain M.Z."/>
            <person name="Ahmed R."/>
            <person name="Khan M.M."/>
            <person name="Islam R."/>
            <person name="Rashid M.M."/>
            <person name="Khan S.A."/>
            <person name="Rahman M.S."/>
            <person name="Alam M."/>
        </authorList>
    </citation>
    <scope>NUCLEOTIDE SEQUENCE [LARGE SCALE GENOMIC DNA]</scope>
    <source>
        <strain evidence="3">cv. CVL-1</strain>
        <tissue evidence="2">Whole seedling</tissue>
    </source>
</reference>
<dbReference type="Gramene" id="OMO67113">
    <property type="protein sequence ID" value="OMO67113"/>
    <property type="gene ID" value="CCACVL1_20787"/>
</dbReference>
<protein>
    <submittedName>
        <fullName evidence="2">Uncharacterized protein</fullName>
    </submittedName>
</protein>
<comment type="caution">
    <text evidence="2">The sequence shown here is derived from an EMBL/GenBank/DDBJ whole genome shotgun (WGS) entry which is preliminary data.</text>
</comment>
<feature type="region of interest" description="Disordered" evidence="1">
    <location>
        <begin position="23"/>
        <end position="107"/>
    </location>
</feature>
<sequence>MDDYLDQCFTSSSWSDMNVKERSSWVHSEPDDQPDALLSAGSLGVYNQDDNKNSSPVRMLGSDHGTIGCLPEQDISPSLAPSAESGCGVDHSLLPGEGDGQICSGNS</sequence>
<dbReference type="Proteomes" id="UP000188268">
    <property type="component" value="Unassembled WGS sequence"/>
</dbReference>
<accession>A0A1R3HA20</accession>
<evidence type="ECO:0000313" key="3">
    <source>
        <dbReference type="Proteomes" id="UP000188268"/>
    </source>
</evidence>